<dbReference type="Proteomes" id="UP001162131">
    <property type="component" value="Unassembled WGS sequence"/>
</dbReference>
<dbReference type="EMBL" id="CAJZBQ010000016">
    <property type="protein sequence ID" value="CAG9316571.1"/>
    <property type="molecule type" value="Genomic_DNA"/>
</dbReference>
<sequence>MASKRLKWLEGSLRKPHFQYVMSANITHYPYNNDYGKHFLKKFTELCVKYDSKKVQETFVWKKEIIGHRDLAKVHTCTMEFIDGSKDEFDYSHVKWEHFMMWLKDKNEYLEGKRNLEGFDDEPDDEIN</sequence>
<evidence type="ECO:0000313" key="2">
    <source>
        <dbReference type="Proteomes" id="UP001162131"/>
    </source>
</evidence>
<proteinExistence type="predicted"/>
<gene>
    <name evidence="1" type="ORF">BSTOLATCC_MIC16679</name>
</gene>
<reference evidence="1" key="1">
    <citation type="submission" date="2021-09" db="EMBL/GenBank/DDBJ databases">
        <authorList>
            <consortium name="AG Swart"/>
            <person name="Singh M."/>
            <person name="Singh A."/>
            <person name="Seah K."/>
            <person name="Emmerich C."/>
        </authorList>
    </citation>
    <scope>NUCLEOTIDE SEQUENCE</scope>
    <source>
        <strain evidence="1">ATCC30299</strain>
    </source>
</reference>
<comment type="caution">
    <text evidence="1">The sequence shown here is derived from an EMBL/GenBank/DDBJ whole genome shotgun (WGS) entry which is preliminary data.</text>
</comment>
<dbReference type="AlphaFoldDB" id="A0AAU9J491"/>
<name>A0AAU9J491_9CILI</name>
<accession>A0AAU9J491</accession>
<organism evidence="1 2">
    <name type="scientific">Blepharisma stoltei</name>
    <dbReference type="NCBI Taxonomy" id="1481888"/>
    <lineage>
        <taxon>Eukaryota</taxon>
        <taxon>Sar</taxon>
        <taxon>Alveolata</taxon>
        <taxon>Ciliophora</taxon>
        <taxon>Postciliodesmatophora</taxon>
        <taxon>Heterotrichea</taxon>
        <taxon>Heterotrichida</taxon>
        <taxon>Blepharismidae</taxon>
        <taxon>Blepharisma</taxon>
    </lineage>
</organism>
<keyword evidence="2" id="KW-1185">Reference proteome</keyword>
<protein>
    <submittedName>
        <fullName evidence="1">Uncharacterized protein</fullName>
    </submittedName>
</protein>
<evidence type="ECO:0000313" key="1">
    <source>
        <dbReference type="EMBL" id="CAG9316571.1"/>
    </source>
</evidence>